<accession>F0SFC3</accession>
<dbReference type="EMBL" id="CP002546">
    <property type="protein sequence ID" value="ADY59330.1"/>
    <property type="molecule type" value="Genomic_DNA"/>
</dbReference>
<dbReference type="KEGG" id="pbs:Plabr_1719"/>
<gene>
    <name evidence="1" type="ordered locus">Plabr_1719</name>
</gene>
<reference evidence="2" key="1">
    <citation type="submission" date="2011-02" db="EMBL/GenBank/DDBJ databases">
        <title>The complete genome of Planctomyces brasiliensis DSM 5305.</title>
        <authorList>
            <person name="Lucas S."/>
            <person name="Copeland A."/>
            <person name="Lapidus A."/>
            <person name="Bruce D."/>
            <person name="Goodwin L."/>
            <person name="Pitluck S."/>
            <person name="Kyrpides N."/>
            <person name="Mavromatis K."/>
            <person name="Pagani I."/>
            <person name="Ivanova N."/>
            <person name="Ovchinnikova G."/>
            <person name="Lu M."/>
            <person name="Detter J.C."/>
            <person name="Han C."/>
            <person name="Land M."/>
            <person name="Hauser L."/>
            <person name="Markowitz V."/>
            <person name="Cheng J.-F."/>
            <person name="Hugenholtz P."/>
            <person name="Woyke T."/>
            <person name="Wu D."/>
            <person name="Tindall B."/>
            <person name="Pomrenke H.G."/>
            <person name="Brambilla E."/>
            <person name="Klenk H.-P."/>
            <person name="Eisen J.A."/>
        </authorList>
    </citation>
    <scope>NUCLEOTIDE SEQUENCE [LARGE SCALE GENOMIC DNA]</scope>
    <source>
        <strain evidence="2">ATCC 49424 / DSM 5305 / JCM 21570 / NBRC 103401 / IFAM 1448</strain>
    </source>
</reference>
<name>F0SFC3_RUBBR</name>
<organism evidence="1 2">
    <name type="scientific">Rubinisphaera brasiliensis (strain ATCC 49424 / DSM 5305 / JCM 21570 / IAM 15109 / NBRC 103401 / IFAM 1448)</name>
    <name type="common">Planctomyces brasiliensis</name>
    <dbReference type="NCBI Taxonomy" id="756272"/>
    <lineage>
        <taxon>Bacteria</taxon>
        <taxon>Pseudomonadati</taxon>
        <taxon>Planctomycetota</taxon>
        <taxon>Planctomycetia</taxon>
        <taxon>Planctomycetales</taxon>
        <taxon>Planctomycetaceae</taxon>
        <taxon>Rubinisphaera</taxon>
    </lineage>
</organism>
<sequence length="205" mass="22690">MFDPLEHITKGHAENYAPLTFALHLRPESTTTSKSGSVARGSLIANYIVSSRNKTTGGLVAGSKIGLYGKQFTSNESGLLLNSERTEAATKDTFFSLPISTRGNIDYQRIHIKHAEISIFSDLDGRDWLILCCKTPEGIEIKQGELFWVEPDRTALTVKLPLASYIRKVGDTHKVSQLSFTIKEIVKQNGTYCWVNIGDPVLSTE</sequence>
<dbReference type="AlphaFoldDB" id="F0SFC3"/>
<keyword evidence="2" id="KW-1185">Reference proteome</keyword>
<dbReference type="RefSeq" id="WP_013628057.1">
    <property type="nucleotide sequence ID" value="NC_015174.1"/>
</dbReference>
<evidence type="ECO:0000313" key="1">
    <source>
        <dbReference type="EMBL" id="ADY59330.1"/>
    </source>
</evidence>
<dbReference type="Proteomes" id="UP000006860">
    <property type="component" value="Chromosome"/>
</dbReference>
<evidence type="ECO:0000313" key="2">
    <source>
        <dbReference type="Proteomes" id="UP000006860"/>
    </source>
</evidence>
<proteinExistence type="predicted"/>
<protein>
    <submittedName>
        <fullName evidence="1">Uncharacterized protein</fullName>
    </submittedName>
</protein>
<dbReference type="HOGENOM" id="CLU_1336693_0_0_0"/>